<dbReference type="AlphaFoldDB" id="A0A151IA96"/>
<dbReference type="EMBL" id="KQ978269">
    <property type="protein sequence ID" value="KYM95814.1"/>
    <property type="molecule type" value="Genomic_DNA"/>
</dbReference>
<dbReference type="PANTHER" id="PTHR33050:SF7">
    <property type="entry name" value="RIBONUCLEASE H"/>
    <property type="match status" value="1"/>
</dbReference>
<feature type="transmembrane region" description="Helical" evidence="1">
    <location>
        <begin position="96"/>
        <end position="115"/>
    </location>
</feature>
<evidence type="ECO:0000313" key="2">
    <source>
        <dbReference type="EMBL" id="KYM95814.1"/>
    </source>
</evidence>
<dbReference type="Proteomes" id="UP000078542">
    <property type="component" value="Unassembled WGS sequence"/>
</dbReference>
<keyword evidence="1" id="KW-0472">Membrane</keyword>
<accession>A0A151IA96</accession>
<keyword evidence="1" id="KW-0812">Transmembrane</keyword>
<protein>
    <recommendedName>
        <fullName evidence="4">Reverse transcriptase domain-containing protein</fullName>
    </recommendedName>
</protein>
<dbReference type="STRING" id="456900.A0A151IA96"/>
<evidence type="ECO:0000256" key="1">
    <source>
        <dbReference type="SAM" id="Phobius"/>
    </source>
</evidence>
<dbReference type="PANTHER" id="PTHR33050">
    <property type="entry name" value="REVERSE TRANSCRIPTASE DOMAIN-CONTAINING PROTEIN"/>
    <property type="match status" value="1"/>
</dbReference>
<proteinExistence type="predicted"/>
<keyword evidence="1" id="KW-1133">Transmembrane helix</keyword>
<evidence type="ECO:0008006" key="4">
    <source>
        <dbReference type="Google" id="ProtNLM"/>
    </source>
</evidence>
<feature type="transmembrane region" description="Helical" evidence="1">
    <location>
        <begin position="255"/>
        <end position="276"/>
    </location>
</feature>
<name>A0A151IA96_9HYME</name>
<dbReference type="InterPro" id="IPR052055">
    <property type="entry name" value="Hepadnavirus_pol/RT"/>
</dbReference>
<dbReference type="CDD" id="cd09275">
    <property type="entry name" value="RNase_HI_RT_DIRS1"/>
    <property type="match status" value="1"/>
</dbReference>
<reference evidence="2 3" key="1">
    <citation type="submission" date="2016-03" db="EMBL/GenBank/DDBJ databases">
        <title>Cyphomyrmex costatus WGS genome.</title>
        <authorList>
            <person name="Nygaard S."/>
            <person name="Hu H."/>
            <person name="Boomsma J."/>
            <person name="Zhang G."/>
        </authorList>
    </citation>
    <scope>NUCLEOTIDE SEQUENCE [LARGE SCALE GENOMIC DNA]</scope>
    <source>
        <strain evidence="2">MS0001</strain>
        <tissue evidence="2">Whole body</tissue>
    </source>
</reference>
<organism evidence="2 3">
    <name type="scientific">Cyphomyrmex costatus</name>
    <dbReference type="NCBI Taxonomy" id="456900"/>
    <lineage>
        <taxon>Eukaryota</taxon>
        <taxon>Metazoa</taxon>
        <taxon>Ecdysozoa</taxon>
        <taxon>Arthropoda</taxon>
        <taxon>Hexapoda</taxon>
        <taxon>Insecta</taxon>
        <taxon>Pterygota</taxon>
        <taxon>Neoptera</taxon>
        <taxon>Endopterygota</taxon>
        <taxon>Hymenoptera</taxon>
        <taxon>Apocrita</taxon>
        <taxon>Aculeata</taxon>
        <taxon>Formicoidea</taxon>
        <taxon>Formicidae</taxon>
        <taxon>Myrmicinae</taxon>
        <taxon>Cyphomyrmex</taxon>
    </lineage>
</organism>
<gene>
    <name evidence="2" type="ORF">ALC62_13541</name>
</gene>
<evidence type="ECO:0000313" key="3">
    <source>
        <dbReference type="Proteomes" id="UP000078542"/>
    </source>
</evidence>
<sequence>MKPVLYTLRQQGFFSVVYLVDFRFIAGTYNLCLRNIFTTLDLLSSLGFIINMRKSVLTPIFYIESFAIAIPPDRRETLLQMTLEILNKKQCKIRYLANYIGLLIAVCPAVQYGLLHTKLLEREKFLALLVSDNIFEAQIPLQASLREDLWWKHIFTDSLQCNYIRSSLFAIEIYSDAFLSGWGAVCGERRTHGFFWSHINYLELLAAFHALRCFASHLRNSDILLRIFGRFDIDLFSTSINTKCSHFVSWHPDPFAVAVDVFSLNWSIYIYIYIYFPFTHYHHSS</sequence>
<keyword evidence="3" id="KW-1185">Reference proteome</keyword>